<dbReference type="InterPro" id="IPR008257">
    <property type="entry name" value="Pept_M19"/>
</dbReference>
<dbReference type="SUPFAM" id="SSF51556">
    <property type="entry name" value="Metallo-dependent hydrolases"/>
    <property type="match status" value="1"/>
</dbReference>
<dbReference type="RefSeq" id="WP_222991211.1">
    <property type="nucleotide sequence ID" value="NZ_JAINVV010000008.1"/>
</dbReference>
<keyword evidence="2" id="KW-1185">Reference proteome</keyword>
<evidence type="ECO:0000313" key="1">
    <source>
        <dbReference type="EMBL" id="MBY8824123.1"/>
    </source>
</evidence>
<dbReference type="EMBL" id="JAINVV010000008">
    <property type="protein sequence ID" value="MBY8824123.1"/>
    <property type="molecule type" value="Genomic_DNA"/>
</dbReference>
<dbReference type="InterPro" id="IPR032466">
    <property type="entry name" value="Metal_Hydrolase"/>
</dbReference>
<organism evidence="1 2">
    <name type="scientific">Sphingomonas colocasiae</name>
    <dbReference type="NCBI Taxonomy" id="1848973"/>
    <lineage>
        <taxon>Bacteria</taxon>
        <taxon>Pseudomonadati</taxon>
        <taxon>Pseudomonadota</taxon>
        <taxon>Alphaproteobacteria</taxon>
        <taxon>Sphingomonadales</taxon>
        <taxon>Sphingomonadaceae</taxon>
        <taxon>Sphingomonas</taxon>
    </lineage>
</organism>
<dbReference type="PANTHER" id="PTHR10443:SF12">
    <property type="entry name" value="DIPEPTIDASE"/>
    <property type="match status" value="1"/>
</dbReference>
<accession>A0ABS7PS08</accession>
<dbReference type="Pfam" id="PF01244">
    <property type="entry name" value="Peptidase_M19"/>
    <property type="match status" value="1"/>
</dbReference>
<comment type="caution">
    <text evidence="1">The sequence shown here is derived from an EMBL/GenBank/DDBJ whole genome shotgun (WGS) entry which is preliminary data.</text>
</comment>
<sequence>MQTFRTPLSEILPGVLVWDNHACLPLRPDDGRFLPQLERMRATGVTVVTINAAFGTFGADHADAMLDSVRNWVAEHPDTLMLVKTAADLDGAKASGRLGICFDLESMTALDGDVGRVGHFYARGVRWMLGTYNTANAAGGGCMEADEGLTDFGRDVIAEMNRVGMVVCGSHCGYRTAREMIDASATPVIFSHSNARAVYDHPRNIPDDLIRACAARGGVIGINGFGPFLGDNDAGTASYVAHVEHMIDLVGDDHVGIALDYVFDIDELNDYISADPATFPPDMFPLGAEMVEPERLPDIARFMLDRGHGRETLGKLFGGNHRRIAETVWR</sequence>
<evidence type="ECO:0000313" key="2">
    <source>
        <dbReference type="Proteomes" id="UP000706039"/>
    </source>
</evidence>
<protein>
    <submittedName>
        <fullName evidence="1">Dipeptidase</fullName>
    </submittedName>
</protein>
<dbReference type="PROSITE" id="PS51365">
    <property type="entry name" value="RENAL_DIPEPTIDASE_2"/>
    <property type="match status" value="1"/>
</dbReference>
<reference evidence="1 2" key="1">
    <citation type="submission" date="2021-08" db="EMBL/GenBank/DDBJ databases">
        <authorList>
            <person name="Tuo L."/>
        </authorList>
    </citation>
    <scope>NUCLEOTIDE SEQUENCE [LARGE SCALE GENOMIC DNA]</scope>
    <source>
        <strain evidence="1 2">JCM 31229</strain>
    </source>
</reference>
<dbReference type="PANTHER" id="PTHR10443">
    <property type="entry name" value="MICROSOMAL DIPEPTIDASE"/>
    <property type="match status" value="1"/>
</dbReference>
<name>A0ABS7PS08_9SPHN</name>
<gene>
    <name evidence="1" type="ORF">K7G82_17600</name>
</gene>
<dbReference type="Gene3D" id="3.20.20.140">
    <property type="entry name" value="Metal-dependent hydrolases"/>
    <property type="match status" value="1"/>
</dbReference>
<proteinExistence type="predicted"/>
<dbReference type="Proteomes" id="UP000706039">
    <property type="component" value="Unassembled WGS sequence"/>
</dbReference>